<feature type="transmembrane region" description="Helical" evidence="1">
    <location>
        <begin position="104"/>
        <end position="122"/>
    </location>
</feature>
<name>A0A4Q7V4L8_PSEST</name>
<dbReference type="InterPro" id="IPR025291">
    <property type="entry name" value="DUF4153"/>
</dbReference>
<gene>
    <name evidence="2" type="ORF">EV383_4619</name>
</gene>
<dbReference type="AlphaFoldDB" id="A0A4Q7V4L8"/>
<evidence type="ECO:0000313" key="2">
    <source>
        <dbReference type="EMBL" id="RZT87693.1"/>
    </source>
</evidence>
<sequence length="495" mass="51359">MREPGPPLWPSWPAPGGPPSSRVLQATALAGLAGAVTLPGGDDDPGLGFLLAALAVAAAVVVVGWRPHRAVGAVLPQWVAVAESLWLPAAVALAAVPLLRDADWLVVLCLLAAVGAGSLAMAGRAFRSVLRGATAVPVAALRSPAWLGRSATGLRRTGGGFRLLAALLVGIGLLAVFAPLLGSADPVFGRVLDALVPTVDGDTLVSGVVRFVGGAAAVLGSAFLLARRPVPDMGPARPSRLRSAEWTLPVAMLVVLFALFVAVSLTTLFGSDDHVRATTGLTYAEYARSGFWQLLAVSVLTLVVVVAGARHAPLRTPADRFRTRLLLGGLSALTLVIVASALHRMWLYQQAYGFTVLRLLVLLCELWLALCLALMLVSVLRLRPDRPLRGMAAAGAAALLALAVLNPERFVAEQDVARYAATGEIDVGYLSGLSADAVPALVALPEPIRSCVLAPIADRLGPAEAGGWRSTNVSRDRARDLLGGVRLSCPPGARP</sequence>
<feature type="transmembrane region" description="Helical" evidence="1">
    <location>
        <begin position="290"/>
        <end position="313"/>
    </location>
</feature>
<feature type="transmembrane region" description="Helical" evidence="1">
    <location>
        <begin position="246"/>
        <end position="270"/>
    </location>
</feature>
<dbReference type="EMBL" id="SHKL01000001">
    <property type="protein sequence ID" value="RZT87693.1"/>
    <property type="molecule type" value="Genomic_DNA"/>
</dbReference>
<dbReference type="OrthoDB" id="9767931at2"/>
<feature type="transmembrane region" description="Helical" evidence="1">
    <location>
        <begin position="163"/>
        <end position="184"/>
    </location>
</feature>
<feature type="transmembrane region" description="Helical" evidence="1">
    <location>
        <begin position="325"/>
        <end position="347"/>
    </location>
</feature>
<reference evidence="2 3" key="1">
    <citation type="submission" date="2019-02" db="EMBL/GenBank/DDBJ databases">
        <title>Sequencing the genomes of 1000 actinobacteria strains.</title>
        <authorList>
            <person name="Klenk H.-P."/>
        </authorList>
    </citation>
    <scope>NUCLEOTIDE SEQUENCE [LARGE SCALE GENOMIC DNA]</scope>
    <source>
        <strain evidence="2 3">DSM 45779</strain>
    </source>
</reference>
<feature type="transmembrane region" description="Helical" evidence="1">
    <location>
        <begin position="204"/>
        <end position="225"/>
    </location>
</feature>
<organism evidence="2 3">
    <name type="scientific">Pseudonocardia sediminis</name>
    <dbReference type="NCBI Taxonomy" id="1397368"/>
    <lineage>
        <taxon>Bacteria</taxon>
        <taxon>Bacillati</taxon>
        <taxon>Actinomycetota</taxon>
        <taxon>Actinomycetes</taxon>
        <taxon>Pseudonocardiales</taxon>
        <taxon>Pseudonocardiaceae</taxon>
        <taxon>Pseudonocardia</taxon>
    </lineage>
</organism>
<evidence type="ECO:0000313" key="3">
    <source>
        <dbReference type="Proteomes" id="UP000291591"/>
    </source>
</evidence>
<feature type="transmembrane region" description="Helical" evidence="1">
    <location>
        <begin position="359"/>
        <end position="380"/>
    </location>
</feature>
<comment type="caution">
    <text evidence="2">The sequence shown here is derived from an EMBL/GenBank/DDBJ whole genome shotgun (WGS) entry which is preliminary data.</text>
</comment>
<keyword evidence="1" id="KW-1133">Transmembrane helix</keyword>
<keyword evidence="1" id="KW-0812">Transmembrane</keyword>
<keyword evidence="1" id="KW-0472">Membrane</keyword>
<keyword evidence="3" id="KW-1185">Reference proteome</keyword>
<protein>
    <submittedName>
        <fullName evidence="2">Uncharacterized protein DUF4173</fullName>
    </submittedName>
</protein>
<accession>A0A4Q7V4L8</accession>
<dbReference type="Pfam" id="PF13687">
    <property type="entry name" value="DUF4153"/>
    <property type="match status" value="1"/>
</dbReference>
<dbReference type="Proteomes" id="UP000291591">
    <property type="component" value="Unassembled WGS sequence"/>
</dbReference>
<proteinExistence type="predicted"/>
<feature type="transmembrane region" description="Helical" evidence="1">
    <location>
        <begin position="47"/>
        <end position="66"/>
    </location>
</feature>
<evidence type="ECO:0000256" key="1">
    <source>
        <dbReference type="SAM" id="Phobius"/>
    </source>
</evidence>
<feature type="transmembrane region" description="Helical" evidence="1">
    <location>
        <begin position="78"/>
        <end position="98"/>
    </location>
</feature>